<dbReference type="EMBL" id="FQXV01000018">
    <property type="protein sequence ID" value="SHI22694.1"/>
    <property type="molecule type" value="Genomic_DNA"/>
</dbReference>
<feature type="transmembrane region" description="Helical" evidence="1">
    <location>
        <begin position="77"/>
        <end position="96"/>
    </location>
</feature>
<feature type="transmembrane region" description="Helical" evidence="1">
    <location>
        <begin position="182"/>
        <end position="202"/>
    </location>
</feature>
<name>A0A1M5ZET5_9FIRM</name>
<feature type="transmembrane region" description="Helical" evidence="1">
    <location>
        <begin position="21"/>
        <end position="42"/>
    </location>
</feature>
<evidence type="ECO:0000313" key="3">
    <source>
        <dbReference type="Proteomes" id="UP000183995"/>
    </source>
</evidence>
<dbReference type="RefSeq" id="WP_073082531.1">
    <property type="nucleotide sequence ID" value="NZ_FQXV01000018.1"/>
</dbReference>
<sequence length="254" mass="27929">MKNYSAFLKKEVLEYAKTYKLLIMLMVFAVFGITNPLIAKLLPEILGSLMTDGITMTLPEATAFDAWTQFFKNATQMGLIVMAILFSSVLSSELSKGTLINMLTKGLSRTAVILSKYTCMVLVWTISIALCFGLTYGYTVYLFPAGEITNLLFSTFCLWLFGVFLLAILLLCAVLTKSTHGCLLSTGAAVVVCMLVNIMPAAHRYNPISLTTDNLGLITNSIEVSSLYGTIFISCLLSLLFVVLSVLIFRKKQL</sequence>
<dbReference type="OrthoDB" id="4187110at2"/>
<dbReference type="STRING" id="1123282.SAMN02745823_03627"/>
<evidence type="ECO:0000313" key="2">
    <source>
        <dbReference type="EMBL" id="SHI22694.1"/>
    </source>
</evidence>
<dbReference type="Proteomes" id="UP000183995">
    <property type="component" value="Unassembled WGS sequence"/>
</dbReference>
<keyword evidence="1" id="KW-1133">Transmembrane helix</keyword>
<proteinExistence type="predicted"/>
<gene>
    <name evidence="2" type="ORF">SAMN02745823_03627</name>
</gene>
<dbReference type="PANTHER" id="PTHR37305">
    <property type="entry name" value="INTEGRAL MEMBRANE PROTEIN-RELATED"/>
    <property type="match status" value="1"/>
</dbReference>
<dbReference type="PANTHER" id="PTHR37305:SF1">
    <property type="entry name" value="MEMBRANE PROTEIN"/>
    <property type="match status" value="1"/>
</dbReference>
<reference evidence="2 3" key="1">
    <citation type="submission" date="2016-11" db="EMBL/GenBank/DDBJ databases">
        <authorList>
            <person name="Jaros S."/>
            <person name="Januszkiewicz K."/>
            <person name="Wedrychowicz H."/>
        </authorList>
    </citation>
    <scope>NUCLEOTIDE SEQUENCE [LARGE SCALE GENOMIC DNA]</scope>
    <source>
        <strain evidence="2 3">DSM 10068</strain>
    </source>
</reference>
<dbReference type="AlphaFoldDB" id="A0A1M5ZET5"/>
<feature type="transmembrane region" description="Helical" evidence="1">
    <location>
        <begin position="117"/>
        <end position="139"/>
    </location>
</feature>
<feature type="transmembrane region" description="Helical" evidence="1">
    <location>
        <begin position="151"/>
        <end position="175"/>
    </location>
</feature>
<keyword evidence="3" id="KW-1185">Reference proteome</keyword>
<accession>A0A1M5ZET5</accession>
<evidence type="ECO:0000256" key="1">
    <source>
        <dbReference type="SAM" id="Phobius"/>
    </source>
</evidence>
<organism evidence="2 3">
    <name type="scientific">Sporobacter termitidis DSM 10068</name>
    <dbReference type="NCBI Taxonomy" id="1123282"/>
    <lineage>
        <taxon>Bacteria</taxon>
        <taxon>Bacillati</taxon>
        <taxon>Bacillota</taxon>
        <taxon>Clostridia</taxon>
        <taxon>Eubacteriales</taxon>
        <taxon>Oscillospiraceae</taxon>
        <taxon>Sporobacter</taxon>
    </lineage>
</organism>
<protein>
    <submittedName>
        <fullName evidence="2">ABC-2 type transport system permease protein</fullName>
    </submittedName>
</protein>
<keyword evidence="1" id="KW-0472">Membrane</keyword>
<keyword evidence="1" id="KW-0812">Transmembrane</keyword>
<feature type="transmembrane region" description="Helical" evidence="1">
    <location>
        <begin position="227"/>
        <end position="249"/>
    </location>
</feature>